<feature type="region of interest" description="Disordered" evidence="1">
    <location>
        <begin position="1"/>
        <end position="21"/>
    </location>
</feature>
<proteinExistence type="predicted"/>
<protein>
    <submittedName>
        <fullName evidence="2">Uncharacterized protein</fullName>
    </submittedName>
</protein>
<dbReference type="EMBL" id="JAAIUW010000008">
    <property type="protein sequence ID" value="KAF7819411.1"/>
    <property type="molecule type" value="Genomic_DNA"/>
</dbReference>
<evidence type="ECO:0000313" key="2">
    <source>
        <dbReference type="EMBL" id="KAF7819411.1"/>
    </source>
</evidence>
<reference evidence="2" key="1">
    <citation type="submission" date="2020-09" db="EMBL/GenBank/DDBJ databases">
        <title>Genome-Enabled Discovery of Anthraquinone Biosynthesis in Senna tora.</title>
        <authorList>
            <person name="Kang S.-H."/>
            <person name="Pandey R.P."/>
            <person name="Lee C.-M."/>
            <person name="Sim J.-S."/>
            <person name="Jeong J.-T."/>
            <person name="Choi B.-S."/>
            <person name="Jung M."/>
            <person name="Ginzburg D."/>
            <person name="Zhao K."/>
            <person name="Won S.Y."/>
            <person name="Oh T.-J."/>
            <person name="Yu Y."/>
            <person name="Kim N.-H."/>
            <person name="Lee O.R."/>
            <person name="Lee T.-H."/>
            <person name="Bashyal P."/>
            <person name="Kim T.-S."/>
            <person name="Lee W.-H."/>
            <person name="Kawkins C."/>
            <person name="Kim C.-K."/>
            <person name="Kim J.S."/>
            <person name="Ahn B.O."/>
            <person name="Rhee S.Y."/>
            <person name="Sohng J.K."/>
        </authorList>
    </citation>
    <scope>NUCLEOTIDE SEQUENCE</scope>
    <source>
        <tissue evidence="2">Leaf</tissue>
    </source>
</reference>
<dbReference type="Proteomes" id="UP000634136">
    <property type="component" value="Unassembled WGS sequence"/>
</dbReference>
<name>A0A834WHB6_9FABA</name>
<dbReference type="AlphaFoldDB" id="A0A834WHB6"/>
<sequence>MKVKGEEKKSVKSEEDESVNENCLSVGVHATKLKRFVVSSQQEDANKGKIENSVDQYGDATCLEASELNEPAFAWYLNQQPWSQ</sequence>
<gene>
    <name evidence="2" type="ORF">G2W53_024866</name>
</gene>
<comment type="caution">
    <text evidence="2">The sequence shown here is derived from an EMBL/GenBank/DDBJ whole genome shotgun (WGS) entry which is preliminary data.</text>
</comment>
<evidence type="ECO:0000313" key="3">
    <source>
        <dbReference type="Proteomes" id="UP000634136"/>
    </source>
</evidence>
<organism evidence="2 3">
    <name type="scientific">Senna tora</name>
    <dbReference type="NCBI Taxonomy" id="362788"/>
    <lineage>
        <taxon>Eukaryota</taxon>
        <taxon>Viridiplantae</taxon>
        <taxon>Streptophyta</taxon>
        <taxon>Embryophyta</taxon>
        <taxon>Tracheophyta</taxon>
        <taxon>Spermatophyta</taxon>
        <taxon>Magnoliopsida</taxon>
        <taxon>eudicotyledons</taxon>
        <taxon>Gunneridae</taxon>
        <taxon>Pentapetalae</taxon>
        <taxon>rosids</taxon>
        <taxon>fabids</taxon>
        <taxon>Fabales</taxon>
        <taxon>Fabaceae</taxon>
        <taxon>Caesalpinioideae</taxon>
        <taxon>Cassia clade</taxon>
        <taxon>Senna</taxon>
    </lineage>
</organism>
<keyword evidence="3" id="KW-1185">Reference proteome</keyword>
<feature type="compositionally biased region" description="Basic and acidic residues" evidence="1">
    <location>
        <begin position="1"/>
        <end position="13"/>
    </location>
</feature>
<evidence type="ECO:0000256" key="1">
    <source>
        <dbReference type="SAM" id="MobiDB-lite"/>
    </source>
</evidence>
<accession>A0A834WHB6</accession>